<dbReference type="HAMAP" id="MF_00230">
    <property type="entry name" value="CobT"/>
    <property type="match status" value="1"/>
</dbReference>
<evidence type="ECO:0000256" key="1">
    <source>
        <dbReference type="ARBA" id="ARBA00002197"/>
    </source>
</evidence>
<dbReference type="NCBIfam" id="TIGR03160">
    <property type="entry name" value="cobT_DBIPRT"/>
    <property type="match status" value="1"/>
</dbReference>
<dbReference type="Pfam" id="PF02277">
    <property type="entry name" value="DBI_PRT"/>
    <property type="match status" value="1"/>
</dbReference>
<evidence type="ECO:0000256" key="2">
    <source>
        <dbReference type="HAMAP-Rule" id="MF_00230"/>
    </source>
</evidence>
<comment type="similarity">
    <text evidence="2">Belongs to the CobT family.</text>
</comment>
<organism evidence="4 5">
    <name type="scientific">Clostridium simiarum</name>
    <dbReference type="NCBI Taxonomy" id="2841506"/>
    <lineage>
        <taxon>Bacteria</taxon>
        <taxon>Bacillati</taxon>
        <taxon>Bacillota</taxon>
        <taxon>Clostridia</taxon>
        <taxon>Eubacteriales</taxon>
        <taxon>Clostridiaceae</taxon>
        <taxon>Clostridium</taxon>
    </lineage>
</organism>
<dbReference type="GO" id="GO:0008939">
    <property type="term" value="F:nicotinate-nucleotide-dimethylbenzimidazole phosphoribosyltransferase activity"/>
    <property type="evidence" value="ECO:0007669"/>
    <property type="project" value="UniProtKB-EC"/>
</dbReference>
<evidence type="ECO:0000313" key="5">
    <source>
        <dbReference type="Proteomes" id="UP000736583"/>
    </source>
</evidence>
<dbReference type="EC" id="2.4.2.21" evidence="2 3"/>
<dbReference type="PANTHER" id="PTHR43463:SF1">
    <property type="entry name" value="NICOTINATE-NUCLEOTIDE--DIMETHYLBENZIMIDAZOLE PHOSPHORIBOSYLTRANSFERASE"/>
    <property type="match status" value="1"/>
</dbReference>
<feature type="active site" description="Proton acceptor" evidence="2">
    <location>
        <position position="319"/>
    </location>
</feature>
<keyword evidence="5" id="KW-1185">Reference proteome</keyword>
<comment type="function">
    <text evidence="1 2">Catalyzes the synthesis of alpha-ribazole-5'-phosphate from nicotinate mononucleotide (NAMN) and 5,6-dimethylbenzimidazole (DMB).</text>
</comment>
<name>A0ABS6EWJ1_9CLOT</name>
<dbReference type="InterPro" id="IPR017846">
    <property type="entry name" value="Nict_dMeBzImd_PRibTrfase_bact"/>
</dbReference>
<dbReference type="CDD" id="cd02439">
    <property type="entry name" value="DMB-PRT_CobT"/>
    <property type="match status" value="1"/>
</dbReference>
<reference evidence="4 5" key="1">
    <citation type="submission" date="2021-06" db="EMBL/GenBank/DDBJ databases">
        <authorList>
            <person name="Sun Q."/>
            <person name="Li D."/>
        </authorList>
    </citation>
    <scope>NUCLEOTIDE SEQUENCE [LARGE SCALE GENOMIC DNA]</scope>
    <source>
        <strain evidence="4 5">MSJ-4</strain>
    </source>
</reference>
<comment type="caution">
    <text evidence="4">The sequence shown here is derived from an EMBL/GenBank/DDBJ whole genome shotgun (WGS) entry which is preliminary data.</text>
</comment>
<gene>
    <name evidence="2 4" type="primary">cobT</name>
    <name evidence="4" type="ORF">KQI89_02360</name>
</gene>
<keyword evidence="2 4" id="KW-0328">Glycosyltransferase</keyword>
<dbReference type="Proteomes" id="UP000736583">
    <property type="component" value="Unassembled WGS sequence"/>
</dbReference>
<comment type="catalytic activity">
    <reaction evidence="2">
        <text>5,6-dimethylbenzimidazole + nicotinate beta-D-ribonucleotide = alpha-ribazole 5'-phosphate + nicotinate + H(+)</text>
        <dbReference type="Rhea" id="RHEA:11196"/>
        <dbReference type="ChEBI" id="CHEBI:15378"/>
        <dbReference type="ChEBI" id="CHEBI:15890"/>
        <dbReference type="ChEBI" id="CHEBI:32544"/>
        <dbReference type="ChEBI" id="CHEBI:57502"/>
        <dbReference type="ChEBI" id="CHEBI:57918"/>
        <dbReference type="EC" id="2.4.2.21"/>
    </reaction>
</comment>
<accession>A0ABS6EWJ1</accession>
<sequence length="357" mass="38921">MNKNKIKDFISSIDPLDKTAMNKVVKYMDNLTKPIGSLGYMEIMTAKIAGIKGYLPKELKKKNIIIMCSDNGVVEEGISSCPQNTTALVTENFTKDITGVKVLANYYGAELTVVDVGVNHDFNNNKILNRKISYGTNNMVKESAMSLEQALKAIESGIEIVEELHKKGVDIIGTGEMGVGNTTTSAAVFCALTDMEIDKIVGKGAGVTEAQYKVKKSVVKKAIEVNKPIKEDVVDVLSKVGGYDIAALCGCYLAAAKYRIPIVIDGFISSVAAFCAYKLNPLCREYMFPSHLSAEPGACYIMEQLGLKPILNLNMRLGEGSACPMAFNIIEASLYTINNMGTFENARLDKDNYIDIR</sequence>
<evidence type="ECO:0000256" key="3">
    <source>
        <dbReference type="NCBIfam" id="TIGR03160"/>
    </source>
</evidence>
<dbReference type="PANTHER" id="PTHR43463">
    <property type="entry name" value="NICOTINATE-NUCLEOTIDE--DIMETHYLBENZIMIDAZOLE PHOSPHORIBOSYLTRANSFERASE"/>
    <property type="match status" value="1"/>
</dbReference>
<dbReference type="NCBIfam" id="NF000996">
    <property type="entry name" value="PRK00105.1"/>
    <property type="match status" value="1"/>
</dbReference>
<keyword evidence="2 4" id="KW-0808">Transferase</keyword>
<proteinExistence type="inferred from homology"/>
<comment type="pathway">
    <text evidence="2">Nucleoside biosynthesis; alpha-ribazole biosynthesis; alpha-ribazole from 5,6-dimethylbenzimidazole: step 1/2.</text>
</comment>
<protein>
    <recommendedName>
        <fullName evidence="2 3">Nicotinate-nucleotide--dimethylbenzimidazole phosphoribosyltransferase</fullName>
        <shortName evidence="2">NN:DBI PRT</shortName>
        <ecNumber evidence="2 3">2.4.2.21</ecNumber>
    </recommendedName>
    <alternativeName>
        <fullName evidence="2">N(1)-alpha-phosphoribosyltransferase</fullName>
    </alternativeName>
</protein>
<dbReference type="EMBL" id="JAHLQL010000001">
    <property type="protein sequence ID" value="MBU5590596.1"/>
    <property type="molecule type" value="Genomic_DNA"/>
</dbReference>
<evidence type="ECO:0000313" key="4">
    <source>
        <dbReference type="EMBL" id="MBU5590596.1"/>
    </source>
</evidence>
<keyword evidence="2" id="KW-0169">Cobalamin biosynthesis</keyword>
<dbReference type="RefSeq" id="WP_216455750.1">
    <property type="nucleotide sequence ID" value="NZ_JAHLQL010000001.1"/>
</dbReference>
<dbReference type="InterPro" id="IPR003200">
    <property type="entry name" value="Nict_dMeBzImd_PRibTrfase"/>
</dbReference>